<dbReference type="EMBL" id="BKCF01000005">
    <property type="protein sequence ID" value="GEQ86973.1"/>
    <property type="molecule type" value="Genomic_DNA"/>
</dbReference>
<protein>
    <recommendedName>
        <fullName evidence="3">Phasin domain-containing protein</fullName>
    </recommendedName>
</protein>
<proteinExistence type="predicted"/>
<evidence type="ECO:0000313" key="2">
    <source>
        <dbReference type="Proteomes" id="UP000326994"/>
    </source>
</evidence>
<dbReference type="AlphaFoldDB" id="A0A5J4FY50"/>
<evidence type="ECO:0008006" key="3">
    <source>
        <dbReference type="Google" id="ProtNLM"/>
    </source>
</evidence>
<name>A0A5J4FY50_9FLAO</name>
<gene>
    <name evidence="1" type="ORF">ULMS_24810</name>
</gene>
<comment type="caution">
    <text evidence="1">The sequence shown here is derived from an EMBL/GenBank/DDBJ whole genome shotgun (WGS) entry which is preliminary data.</text>
</comment>
<organism evidence="1 2">
    <name type="scientific">Patiriisocius marinistellae</name>
    <dbReference type="NCBI Taxonomy" id="2494560"/>
    <lineage>
        <taxon>Bacteria</taxon>
        <taxon>Pseudomonadati</taxon>
        <taxon>Bacteroidota</taxon>
        <taxon>Flavobacteriia</taxon>
        <taxon>Flavobacteriales</taxon>
        <taxon>Flavobacteriaceae</taxon>
        <taxon>Patiriisocius</taxon>
    </lineage>
</organism>
<reference evidence="1 2" key="1">
    <citation type="submission" date="2019-08" db="EMBL/GenBank/DDBJ databases">
        <title>Ulvibacter marinistellae sp. nov., isolated from a starfish, Patiria pectinifera.</title>
        <authorList>
            <person name="Kawano K."/>
            <person name="Ushijima N."/>
            <person name="Kihara M."/>
            <person name="Itoh H."/>
        </authorList>
    </citation>
    <scope>NUCLEOTIDE SEQUENCE [LARGE SCALE GENOMIC DNA]</scope>
    <source>
        <strain evidence="1 2">KK4</strain>
    </source>
</reference>
<sequence>MKKKVNVKNAKGMISKAMNTSKTAVTKANDFALNTTEVVVTGSLEATAQWQTVADNAIKGGLKLAKNQQDLVFDVLNEIKSQVKESKKRFSKLVA</sequence>
<evidence type="ECO:0000313" key="1">
    <source>
        <dbReference type="EMBL" id="GEQ86973.1"/>
    </source>
</evidence>
<accession>A0A5J4FY50</accession>
<dbReference type="Proteomes" id="UP000326994">
    <property type="component" value="Unassembled WGS sequence"/>
</dbReference>
<dbReference type="OrthoDB" id="1139318at2"/>
<keyword evidence="2" id="KW-1185">Reference proteome</keyword>
<dbReference type="RefSeq" id="WP_151894891.1">
    <property type="nucleotide sequence ID" value="NZ_BKCF01000005.1"/>
</dbReference>